<dbReference type="Proteomes" id="UP000830115">
    <property type="component" value="Chromosome"/>
</dbReference>
<dbReference type="EMBL" id="CP086322">
    <property type="protein sequence ID" value="UQA97763.1"/>
    <property type="molecule type" value="Genomic_DNA"/>
</dbReference>
<reference evidence="2" key="1">
    <citation type="submission" date="2021-10" db="EMBL/GenBank/DDBJ databases">
        <title>Streptomyces nigrumlapis sp.nov.,an antimicrobial producing actinobacterium isolated from Black Gobi rocks.</title>
        <authorList>
            <person name="Wen Y."/>
            <person name="Zhang W."/>
            <person name="Liu X.G."/>
        </authorList>
    </citation>
    <scope>NUCLEOTIDE SEQUENCE</scope>
    <source>
        <strain evidence="2">ST13-2-2</strain>
    </source>
</reference>
<dbReference type="Pfam" id="PF14078">
    <property type="entry name" value="DUF4259"/>
    <property type="match status" value="1"/>
</dbReference>
<gene>
    <name evidence="2" type="ORF">K9S39_15300</name>
</gene>
<protein>
    <submittedName>
        <fullName evidence="2">DUF4259 domain-containing protein</fullName>
    </submittedName>
</protein>
<name>A0ABY4MJ33_9ACTN</name>
<organism evidence="2 3">
    <name type="scientific">Streptomyces halobius</name>
    <dbReference type="NCBI Taxonomy" id="2879846"/>
    <lineage>
        <taxon>Bacteria</taxon>
        <taxon>Bacillati</taxon>
        <taxon>Actinomycetota</taxon>
        <taxon>Actinomycetes</taxon>
        <taxon>Kitasatosporales</taxon>
        <taxon>Streptomycetaceae</taxon>
        <taxon>Streptomyces</taxon>
    </lineage>
</organism>
<proteinExistence type="predicted"/>
<evidence type="ECO:0000256" key="1">
    <source>
        <dbReference type="SAM" id="MobiDB-lite"/>
    </source>
</evidence>
<evidence type="ECO:0000313" key="3">
    <source>
        <dbReference type="Proteomes" id="UP000830115"/>
    </source>
</evidence>
<accession>A0ABY4MJ33</accession>
<dbReference type="InterPro" id="IPR025355">
    <property type="entry name" value="DUF4259"/>
</dbReference>
<keyword evidence="3" id="KW-1185">Reference proteome</keyword>
<sequence length="55" mass="5903">MSRGDLDDLADGALERVPAPDPELAELWDDSPSGPQWRASVDALRTALRPASESV</sequence>
<feature type="region of interest" description="Disordered" evidence="1">
    <location>
        <begin position="1"/>
        <end position="35"/>
    </location>
</feature>
<evidence type="ECO:0000313" key="2">
    <source>
        <dbReference type="EMBL" id="UQA97763.1"/>
    </source>
</evidence>